<feature type="non-terminal residue" evidence="2">
    <location>
        <position position="1"/>
    </location>
</feature>
<feature type="non-terminal residue" evidence="2">
    <location>
        <position position="106"/>
    </location>
</feature>
<sequence>DSVVRGSEGTLEQDARENLTSINPNHQDKNAMSSNSKAWGSLEPDLGSTPKHIRKVKLYRYNPNAPPVVIPKPTAAASKLTPNDSEFWEQPDAFVLDENQEYFAKK</sequence>
<dbReference type="Proteomes" id="UP000708208">
    <property type="component" value="Unassembled WGS sequence"/>
</dbReference>
<proteinExistence type="predicted"/>
<feature type="compositionally biased region" description="Polar residues" evidence="1">
    <location>
        <begin position="18"/>
        <end position="38"/>
    </location>
</feature>
<evidence type="ECO:0000256" key="1">
    <source>
        <dbReference type="SAM" id="MobiDB-lite"/>
    </source>
</evidence>
<gene>
    <name evidence="2" type="ORF">AFUS01_LOCUS31602</name>
</gene>
<protein>
    <submittedName>
        <fullName evidence="2">Uncharacterized protein</fullName>
    </submittedName>
</protein>
<evidence type="ECO:0000313" key="3">
    <source>
        <dbReference type="Proteomes" id="UP000708208"/>
    </source>
</evidence>
<accession>A0A8J2LER8</accession>
<dbReference type="EMBL" id="CAJVCH010504893">
    <property type="protein sequence ID" value="CAG7821253.1"/>
    <property type="molecule type" value="Genomic_DNA"/>
</dbReference>
<keyword evidence="3" id="KW-1185">Reference proteome</keyword>
<reference evidence="2" key="1">
    <citation type="submission" date="2021-06" db="EMBL/GenBank/DDBJ databases">
        <authorList>
            <person name="Hodson N. C."/>
            <person name="Mongue J. A."/>
            <person name="Jaron S. K."/>
        </authorList>
    </citation>
    <scope>NUCLEOTIDE SEQUENCE</scope>
</reference>
<name>A0A8J2LER8_9HEXA</name>
<comment type="caution">
    <text evidence="2">The sequence shown here is derived from an EMBL/GenBank/DDBJ whole genome shotgun (WGS) entry which is preliminary data.</text>
</comment>
<organism evidence="2 3">
    <name type="scientific">Allacma fusca</name>
    <dbReference type="NCBI Taxonomy" id="39272"/>
    <lineage>
        <taxon>Eukaryota</taxon>
        <taxon>Metazoa</taxon>
        <taxon>Ecdysozoa</taxon>
        <taxon>Arthropoda</taxon>
        <taxon>Hexapoda</taxon>
        <taxon>Collembola</taxon>
        <taxon>Symphypleona</taxon>
        <taxon>Sminthuridae</taxon>
        <taxon>Allacma</taxon>
    </lineage>
</organism>
<feature type="region of interest" description="Disordered" evidence="1">
    <location>
        <begin position="1"/>
        <end position="47"/>
    </location>
</feature>
<dbReference type="AlphaFoldDB" id="A0A8J2LER8"/>
<evidence type="ECO:0000313" key="2">
    <source>
        <dbReference type="EMBL" id="CAG7821253.1"/>
    </source>
</evidence>